<dbReference type="SUPFAM" id="SSF52540">
    <property type="entry name" value="P-loop containing nucleoside triphosphate hydrolases"/>
    <property type="match status" value="1"/>
</dbReference>
<dbReference type="GO" id="GO:0005829">
    <property type="term" value="C:cytosol"/>
    <property type="evidence" value="ECO:0007669"/>
    <property type="project" value="TreeGrafter"/>
</dbReference>
<dbReference type="InterPro" id="IPR027417">
    <property type="entry name" value="P-loop_NTPase"/>
</dbReference>
<dbReference type="AlphaFoldDB" id="A0A845DNY4"/>
<keyword evidence="1" id="KW-0547">Nucleotide-binding</keyword>
<proteinExistence type="predicted"/>
<dbReference type="GO" id="GO:0005524">
    <property type="term" value="F:ATP binding"/>
    <property type="evidence" value="ECO:0007669"/>
    <property type="project" value="UniProtKB-KW"/>
</dbReference>
<sequence length="290" mass="31948">MKDQADILRARMLSRGTHAPAQVLAVASGKGGVGKSNITINFALSLCRSGKRVLVLDMDVGMGNVDILLGRTSTSSLPDLIHHRLTFQQIIEQGPAGLEFAAGGSGMTELLEMNAEDFEYFNQQLEDVSKEYDVILLDIGAGMTEKSRAWLLAADEVIVVTTPEPTAVTDAYALMKHLVFQNSHIPFSLIVNRAQTKQSGELTMTRMQEAAHRFLHVETQKLGVVLEDRYVFEAVINQVPFLIHAPKGKASRALGQITDRFLNRSAPAAHREQPGFLEKLKRLVWKGDVT</sequence>
<evidence type="ECO:0000313" key="5">
    <source>
        <dbReference type="Proteomes" id="UP000460949"/>
    </source>
</evidence>
<accession>A0A845DNY4</accession>
<evidence type="ECO:0000259" key="3">
    <source>
        <dbReference type="Pfam" id="PF13614"/>
    </source>
</evidence>
<dbReference type="InterPro" id="IPR025501">
    <property type="entry name" value="MinD_FleN"/>
</dbReference>
<evidence type="ECO:0000256" key="2">
    <source>
        <dbReference type="ARBA" id="ARBA00022840"/>
    </source>
</evidence>
<dbReference type="Proteomes" id="UP000460949">
    <property type="component" value="Unassembled WGS sequence"/>
</dbReference>
<gene>
    <name evidence="4" type="ORF">GLW04_04860</name>
</gene>
<dbReference type="InterPro" id="IPR025669">
    <property type="entry name" value="AAA_dom"/>
</dbReference>
<dbReference type="PANTHER" id="PTHR43384">
    <property type="entry name" value="SEPTUM SITE-DETERMINING PROTEIN MIND HOMOLOG, CHLOROPLASTIC-RELATED"/>
    <property type="match status" value="1"/>
</dbReference>
<dbReference type="EMBL" id="WMET01000001">
    <property type="protein sequence ID" value="MYL19210.1"/>
    <property type="molecule type" value="Genomic_DNA"/>
</dbReference>
<dbReference type="Gene3D" id="3.40.50.300">
    <property type="entry name" value="P-loop containing nucleotide triphosphate hydrolases"/>
    <property type="match status" value="1"/>
</dbReference>
<evidence type="ECO:0000313" key="4">
    <source>
        <dbReference type="EMBL" id="MYL19210.1"/>
    </source>
</evidence>
<organism evidence="4 5">
    <name type="scientific">Halobacillus litoralis</name>
    <dbReference type="NCBI Taxonomy" id="45668"/>
    <lineage>
        <taxon>Bacteria</taxon>
        <taxon>Bacillati</taxon>
        <taxon>Bacillota</taxon>
        <taxon>Bacilli</taxon>
        <taxon>Bacillales</taxon>
        <taxon>Bacillaceae</taxon>
        <taxon>Halobacillus</taxon>
    </lineage>
</organism>
<dbReference type="CDD" id="cd02038">
    <property type="entry name" value="FlhG-like"/>
    <property type="match status" value="1"/>
</dbReference>
<dbReference type="InterPro" id="IPR033875">
    <property type="entry name" value="FlhG"/>
</dbReference>
<dbReference type="PANTHER" id="PTHR43384:SF4">
    <property type="entry name" value="CELLULOSE BIOSYNTHESIS PROTEIN BCSQ-RELATED"/>
    <property type="match status" value="1"/>
</dbReference>
<dbReference type="RefSeq" id="WP_160835622.1">
    <property type="nucleotide sequence ID" value="NZ_WMET01000001.1"/>
</dbReference>
<dbReference type="PIRSF" id="PIRSF003092">
    <property type="entry name" value="MinD"/>
    <property type="match status" value="1"/>
</dbReference>
<dbReference type="GO" id="GO:0016887">
    <property type="term" value="F:ATP hydrolysis activity"/>
    <property type="evidence" value="ECO:0007669"/>
    <property type="project" value="TreeGrafter"/>
</dbReference>
<feature type="domain" description="AAA" evidence="3">
    <location>
        <begin position="22"/>
        <end position="177"/>
    </location>
</feature>
<dbReference type="InterPro" id="IPR050625">
    <property type="entry name" value="ParA/MinD_ATPase"/>
</dbReference>
<name>A0A845DNY4_9BACI</name>
<reference evidence="4 5" key="1">
    <citation type="submission" date="2019-11" db="EMBL/GenBank/DDBJ databases">
        <title>Genome sequences of 17 halophilic strains isolated from different environments.</title>
        <authorList>
            <person name="Furrow R.E."/>
        </authorList>
    </citation>
    <scope>NUCLEOTIDE SEQUENCE [LARGE SCALE GENOMIC DNA]</scope>
    <source>
        <strain evidence="4 5">22511_23_Filter</strain>
    </source>
</reference>
<protein>
    <submittedName>
        <fullName evidence="4">AAA family ATPase</fullName>
    </submittedName>
</protein>
<dbReference type="Pfam" id="PF13614">
    <property type="entry name" value="AAA_31"/>
    <property type="match status" value="1"/>
</dbReference>
<comment type="caution">
    <text evidence="4">The sequence shown here is derived from an EMBL/GenBank/DDBJ whole genome shotgun (WGS) entry which is preliminary data.</text>
</comment>
<keyword evidence="2" id="KW-0067">ATP-binding</keyword>
<dbReference type="GO" id="GO:0051782">
    <property type="term" value="P:negative regulation of cell division"/>
    <property type="evidence" value="ECO:0007669"/>
    <property type="project" value="TreeGrafter"/>
</dbReference>
<dbReference type="GO" id="GO:0009898">
    <property type="term" value="C:cytoplasmic side of plasma membrane"/>
    <property type="evidence" value="ECO:0007669"/>
    <property type="project" value="TreeGrafter"/>
</dbReference>
<evidence type="ECO:0000256" key="1">
    <source>
        <dbReference type="ARBA" id="ARBA00022741"/>
    </source>
</evidence>